<dbReference type="Gramene" id="PUZ76251">
    <property type="protein sequence ID" value="PUZ76251"/>
    <property type="gene ID" value="GQ55_1G274200"/>
</dbReference>
<evidence type="ECO:0000313" key="2">
    <source>
        <dbReference type="EMBL" id="PUZ76251.1"/>
    </source>
</evidence>
<keyword evidence="3" id="KW-1185">Reference proteome</keyword>
<name>A0A2T7F842_9POAL</name>
<dbReference type="Proteomes" id="UP000244336">
    <property type="component" value="Chromosome 1"/>
</dbReference>
<sequence>MGYLACSILLHQESPRLAVLTPTRRLYRRQIELAGALYRSVFFLLHPDVETYAPPGGPGVRARASAAGQRPRARLRRSSRAASAPTARDRTGELSAGRGARGWRAAGSSAPAPRRSTCSTVFPEENFSGVLSH</sequence>
<gene>
    <name evidence="2" type="ORF">GQ55_1G274200</name>
</gene>
<feature type="region of interest" description="Disordered" evidence="1">
    <location>
        <begin position="54"/>
        <end position="120"/>
    </location>
</feature>
<reference evidence="2 3" key="1">
    <citation type="submission" date="2018-04" db="EMBL/GenBank/DDBJ databases">
        <title>WGS assembly of Panicum hallii var. hallii HAL2.</title>
        <authorList>
            <person name="Lovell J."/>
            <person name="Jenkins J."/>
            <person name="Lowry D."/>
            <person name="Mamidi S."/>
            <person name="Sreedasyam A."/>
            <person name="Weng X."/>
            <person name="Barry K."/>
            <person name="Bonette J."/>
            <person name="Campitelli B."/>
            <person name="Daum C."/>
            <person name="Gordon S."/>
            <person name="Gould B."/>
            <person name="Lipzen A."/>
            <person name="MacQueen A."/>
            <person name="Palacio-Mejia J."/>
            <person name="Plott C."/>
            <person name="Shakirov E."/>
            <person name="Shu S."/>
            <person name="Yoshinaga Y."/>
            <person name="Zane M."/>
            <person name="Rokhsar D."/>
            <person name="Grimwood J."/>
            <person name="Schmutz J."/>
            <person name="Juenger T."/>
        </authorList>
    </citation>
    <scope>NUCLEOTIDE SEQUENCE [LARGE SCALE GENOMIC DNA]</scope>
    <source>
        <strain evidence="3">cv. HAL2</strain>
    </source>
</reference>
<dbReference type="AlphaFoldDB" id="A0A2T7F842"/>
<accession>A0A2T7F842</accession>
<evidence type="ECO:0000313" key="3">
    <source>
        <dbReference type="Proteomes" id="UP000244336"/>
    </source>
</evidence>
<feature type="compositionally biased region" description="Low complexity" evidence="1">
    <location>
        <begin position="95"/>
        <end position="116"/>
    </location>
</feature>
<dbReference type="EMBL" id="CM009749">
    <property type="protein sequence ID" value="PUZ76251.1"/>
    <property type="molecule type" value="Genomic_DNA"/>
</dbReference>
<evidence type="ECO:0000256" key="1">
    <source>
        <dbReference type="SAM" id="MobiDB-lite"/>
    </source>
</evidence>
<organism evidence="2 3">
    <name type="scientific">Panicum hallii var. hallii</name>
    <dbReference type="NCBI Taxonomy" id="1504633"/>
    <lineage>
        <taxon>Eukaryota</taxon>
        <taxon>Viridiplantae</taxon>
        <taxon>Streptophyta</taxon>
        <taxon>Embryophyta</taxon>
        <taxon>Tracheophyta</taxon>
        <taxon>Spermatophyta</taxon>
        <taxon>Magnoliopsida</taxon>
        <taxon>Liliopsida</taxon>
        <taxon>Poales</taxon>
        <taxon>Poaceae</taxon>
        <taxon>PACMAD clade</taxon>
        <taxon>Panicoideae</taxon>
        <taxon>Panicodae</taxon>
        <taxon>Paniceae</taxon>
        <taxon>Panicinae</taxon>
        <taxon>Panicum</taxon>
        <taxon>Panicum sect. Panicum</taxon>
    </lineage>
</organism>
<proteinExistence type="predicted"/>
<protein>
    <submittedName>
        <fullName evidence="2">Uncharacterized protein</fullName>
    </submittedName>
</protein>